<evidence type="ECO:0000313" key="3">
    <source>
        <dbReference type="EMBL" id="ARE87236.1"/>
    </source>
</evidence>
<feature type="compositionally biased region" description="Low complexity" evidence="1">
    <location>
        <begin position="258"/>
        <end position="274"/>
    </location>
</feature>
<dbReference type="Proteomes" id="UP000177894">
    <property type="component" value="Chromosome"/>
</dbReference>
<organism evidence="3 5">
    <name type="scientific">Clostridium formicaceticum</name>
    <dbReference type="NCBI Taxonomy" id="1497"/>
    <lineage>
        <taxon>Bacteria</taxon>
        <taxon>Bacillati</taxon>
        <taxon>Bacillota</taxon>
        <taxon>Clostridia</taxon>
        <taxon>Eubacteriales</taxon>
        <taxon>Clostridiaceae</taxon>
        <taxon>Clostridium</taxon>
    </lineage>
</organism>
<dbReference type="EMBL" id="CP020559">
    <property type="protein sequence ID" value="ARE87236.1"/>
    <property type="molecule type" value="Genomic_DNA"/>
</dbReference>
<keyword evidence="4" id="KW-1185">Reference proteome</keyword>
<dbReference type="RefSeq" id="WP_070968957.1">
    <property type="nucleotide sequence ID" value="NZ_CP017603.1"/>
</dbReference>
<reference evidence="3 5" key="2">
    <citation type="submission" date="2017-03" db="EMBL/GenBank/DDBJ databases">
        <title>Complete sequence of Clostridium formicaceticum DSM 92.</title>
        <authorList>
            <person name="Poehlein A."/>
            <person name="Karl M."/>
            <person name="Bengelsdorf F.R."/>
            <person name="Duerre P."/>
            <person name="Daniel R."/>
        </authorList>
    </citation>
    <scope>NUCLEOTIDE SEQUENCE [LARGE SCALE GENOMIC DNA]</scope>
    <source>
        <strain evidence="3 5">DSM 92</strain>
    </source>
</reference>
<name>A0AAC9RJI0_9CLOT</name>
<evidence type="ECO:0000256" key="1">
    <source>
        <dbReference type="SAM" id="MobiDB-lite"/>
    </source>
</evidence>
<protein>
    <submittedName>
        <fullName evidence="3">Uncharacterized protein</fullName>
    </submittedName>
</protein>
<dbReference type="AlphaFoldDB" id="A0AAC9RJI0"/>
<dbReference type="Proteomes" id="UP000192478">
    <property type="component" value="Chromosome"/>
</dbReference>
<evidence type="ECO:0000313" key="5">
    <source>
        <dbReference type="Proteomes" id="UP000192478"/>
    </source>
</evidence>
<reference evidence="2 4" key="1">
    <citation type="submission" date="2016-10" db="EMBL/GenBank/DDBJ databases">
        <title>Complete Genome Sequence of Acetogen Clostridium formicoaceticum ATCC 27076.</title>
        <authorList>
            <person name="Bao T."/>
            <person name="Cheng C."/>
            <person name="Zhao J."/>
            <person name="Yang S.-T."/>
            <person name="Wang J."/>
            <person name="Wang M."/>
        </authorList>
    </citation>
    <scope>NUCLEOTIDE SEQUENCE [LARGE SCALE GENOMIC DNA]</scope>
    <source>
        <strain evidence="2 4">ATCC 27076</strain>
    </source>
</reference>
<accession>A0AAC9RJI0</accession>
<gene>
    <name evidence="2" type="ORF">BJL90_13505</name>
    <name evidence="3" type="ORF">CLFO_16350</name>
</gene>
<evidence type="ECO:0000313" key="2">
    <source>
        <dbReference type="EMBL" id="AOY76779.1"/>
    </source>
</evidence>
<proteinExistence type="predicted"/>
<sequence length="375" mass="42067">MVLEGNRRVSACQLLLSPHLTPPGYKIPSIKNKTKNSIQQIDVDIASSRMEAQSSLASKHIDGIKKWSTLSKQKFYANSFDGGKSIDFISDVTGTSKPKIKTGIIEYKLLNYAFNLNVWTEDELIEYLDLQKLKPTPFLRVFTTKSEFFQLTAKDLLKLSSDDITLAPTSDLPKPIFDEAIHLIAKGAFVDESFNTRNTIDDVPGVIDLLSPIYLANNQSSKIDTVEFDDFNANDNFDEKISNECKIAISSSNDNTITSNTTKFEDSSSNNNNAKKSEKHQNPNPSLPTKSVPFKGCNFFENLTWSQVDVQITENHGLILIAQEIVNISKNSAYKRYPISATILMRALLEQTMIYHLRYVSLYDKLLNGNNVSGQ</sequence>
<feature type="region of interest" description="Disordered" evidence="1">
    <location>
        <begin position="258"/>
        <end position="288"/>
    </location>
</feature>
<evidence type="ECO:0000313" key="4">
    <source>
        <dbReference type="Proteomes" id="UP000177894"/>
    </source>
</evidence>
<dbReference type="KEGG" id="cfm:BJL90_13505"/>
<dbReference type="EMBL" id="CP017603">
    <property type="protein sequence ID" value="AOY76779.1"/>
    <property type="molecule type" value="Genomic_DNA"/>
</dbReference>